<dbReference type="InterPro" id="IPR054722">
    <property type="entry name" value="PolX-like_BBD"/>
</dbReference>
<dbReference type="VEuPathDB" id="FungiDB:yc1106_05018"/>
<keyword evidence="4" id="KW-1185">Reference proteome</keyword>
<proteinExistence type="predicted"/>
<evidence type="ECO:0000256" key="1">
    <source>
        <dbReference type="SAM" id="MobiDB-lite"/>
    </source>
</evidence>
<dbReference type="Proteomes" id="UP001056012">
    <property type="component" value="Chromosome 3"/>
</dbReference>
<evidence type="ECO:0000313" key="3">
    <source>
        <dbReference type="EMBL" id="USP77744.1"/>
    </source>
</evidence>
<dbReference type="PANTHER" id="PTHR40628">
    <property type="entry name" value="CHROMO DOMAIN-CONTAINING PROTEIN"/>
    <property type="match status" value="1"/>
</dbReference>
<feature type="domain" description="Retrovirus-related Pol polyprotein from transposon TNT 1-94-like beta-barrel" evidence="2">
    <location>
        <begin position="20"/>
        <end position="94"/>
    </location>
</feature>
<sequence>MDTNHDTPVCPDWAFLNNSNVHVAKDRGWFKTYTPFNSTVSDFLFASSRNTPVLGIGTVEIPTKRSPNRSGVSSHGTLHLKEVLHVPDFVCNVIGGPIFSDGYDVTIRFGPTKLGTIEDSQGKSMAYFDPSRPLLCIKVRNSPEGPKLGPYALQKDKMYALSCRWEPREEQRWLDYKARNGLDNRGSTQIINPNPPYTDEEKSFLKTNFRDEYHFLLQHGLKIHSDEDRAEGRRILRAIMREDDEEDSDGEPEDDEDDGSEFDLEGHQADYNFSAEQLDWIGEHYGNSEAFMISYGLRFYDDDDLEEAKVIADAMMHDDDD</sequence>
<dbReference type="EMBL" id="CP089276">
    <property type="protein sequence ID" value="USP77744.1"/>
    <property type="molecule type" value="Genomic_DNA"/>
</dbReference>
<feature type="region of interest" description="Disordered" evidence="1">
    <location>
        <begin position="239"/>
        <end position="264"/>
    </location>
</feature>
<evidence type="ECO:0000313" key="4">
    <source>
        <dbReference type="Proteomes" id="UP001056012"/>
    </source>
</evidence>
<name>A0A9Q8Z823_CURCL</name>
<gene>
    <name evidence="3" type="ORF">yc1106_05018</name>
</gene>
<protein>
    <recommendedName>
        <fullName evidence="2">Retrovirus-related Pol polyprotein from transposon TNT 1-94-like beta-barrel domain-containing protein</fullName>
    </recommendedName>
</protein>
<accession>A0A9Q8Z823</accession>
<organism evidence="3 4">
    <name type="scientific">Curvularia clavata</name>
    <dbReference type="NCBI Taxonomy" id="95742"/>
    <lineage>
        <taxon>Eukaryota</taxon>
        <taxon>Fungi</taxon>
        <taxon>Dikarya</taxon>
        <taxon>Ascomycota</taxon>
        <taxon>Pezizomycotina</taxon>
        <taxon>Dothideomycetes</taxon>
        <taxon>Pleosporomycetidae</taxon>
        <taxon>Pleosporales</taxon>
        <taxon>Pleosporineae</taxon>
        <taxon>Pleosporaceae</taxon>
        <taxon>Curvularia</taxon>
    </lineage>
</organism>
<dbReference type="OrthoDB" id="4232400at2759"/>
<dbReference type="Pfam" id="PF22936">
    <property type="entry name" value="Pol_BBD"/>
    <property type="match status" value="1"/>
</dbReference>
<feature type="compositionally biased region" description="Acidic residues" evidence="1">
    <location>
        <begin position="242"/>
        <end position="263"/>
    </location>
</feature>
<evidence type="ECO:0000259" key="2">
    <source>
        <dbReference type="Pfam" id="PF22936"/>
    </source>
</evidence>
<reference evidence="3" key="1">
    <citation type="submission" date="2021-12" db="EMBL/GenBank/DDBJ databases">
        <title>Curvularia clavata genome.</title>
        <authorList>
            <person name="Cao Y."/>
        </authorList>
    </citation>
    <scope>NUCLEOTIDE SEQUENCE</scope>
    <source>
        <strain evidence="3">Yc1106</strain>
    </source>
</reference>
<dbReference type="PANTHER" id="PTHR40628:SF1">
    <property type="entry name" value="CHROMO DOMAIN-CONTAINING PROTEIN"/>
    <property type="match status" value="1"/>
</dbReference>
<dbReference type="AlphaFoldDB" id="A0A9Q8Z823"/>